<accession>A0A0U1KSZ6</accession>
<dbReference type="RefSeq" id="WP_054954551.1">
    <property type="nucleotide sequence ID" value="NZ_CTRP01000003.1"/>
</dbReference>
<feature type="domain" description="Integrase catalytic" evidence="1">
    <location>
        <begin position="150"/>
        <end position="325"/>
    </location>
</feature>
<dbReference type="InterPro" id="IPR001584">
    <property type="entry name" value="Integrase_cat-core"/>
</dbReference>
<protein>
    <submittedName>
        <fullName evidence="2">Mobile element protein</fullName>
    </submittedName>
</protein>
<dbReference type="InterPro" id="IPR009057">
    <property type="entry name" value="Homeodomain-like_sf"/>
</dbReference>
<keyword evidence="3" id="KW-1185">Reference proteome</keyword>
<dbReference type="PROSITE" id="PS50994">
    <property type="entry name" value="INTEGRASE"/>
    <property type="match status" value="1"/>
</dbReference>
<organism evidence="2 3">
    <name type="scientific">Sporomusa ovata</name>
    <dbReference type="NCBI Taxonomy" id="2378"/>
    <lineage>
        <taxon>Bacteria</taxon>
        <taxon>Bacillati</taxon>
        <taxon>Bacillota</taxon>
        <taxon>Negativicutes</taxon>
        <taxon>Selenomonadales</taxon>
        <taxon>Sporomusaceae</taxon>
        <taxon>Sporomusa</taxon>
    </lineage>
</organism>
<dbReference type="Pfam" id="PF22483">
    <property type="entry name" value="Mu-transpos_C_2"/>
    <property type="match status" value="1"/>
</dbReference>
<dbReference type="PANTHER" id="PTHR35004:SF7">
    <property type="entry name" value="INTEGRASE PROTEIN"/>
    <property type="match status" value="1"/>
</dbReference>
<dbReference type="SUPFAM" id="SSF53098">
    <property type="entry name" value="Ribonuclease H-like"/>
    <property type="match status" value="1"/>
</dbReference>
<dbReference type="InterPro" id="IPR054353">
    <property type="entry name" value="IstA-like_C"/>
</dbReference>
<name>A0A0U1KSZ6_9FIRM</name>
<dbReference type="EMBL" id="CTRP01000003">
    <property type="protein sequence ID" value="CQR70517.1"/>
    <property type="molecule type" value="Genomic_DNA"/>
</dbReference>
<dbReference type="PANTHER" id="PTHR35004">
    <property type="entry name" value="TRANSPOSASE RV3428C-RELATED"/>
    <property type="match status" value="1"/>
</dbReference>
<dbReference type="Proteomes" id="UP000049855">
    <property type="component" value="Unassembled WGS sequence"/>
</dbReference>
<reference evidence="3" key="1">
    <citation type="submission" date="2015-03" db="EMBL/GenBank/DDBJ databases">
        <authorList>
            <person name="Nijsse Bart"/>
        </authorList>
    </citation>
    <scope>NUCLEOTIDE SEQUENCE [LARGE SCALE GENOMIC DNA]</scope>
</reference>
<dbReference type="Gene3D" id="1.10.10.60">
    <property type="entry name" value="Homeodomain-like"/>
    <property type="match status" value="1"/>
</dbReference>
<evidence type="ECO:0000313" key="2">
    <source>
        <dbReference type="EMBL" id="CQR70517.1"/>
    </source>
</evidence>
<dbReference type="AlphaFoldDB" id="A0A0U1KSZ6"/>
<dbReference type="NCBIfam" id="NF033546">
    <property type="entry name" value="transpos_IS21"/>
    <property type="match status" value="1"/>
</dbReference>
<dbReference type="Pfam" id="PF13384">
    <property type="entry name" value="HTH_23"/>
    <property type="match status" value="1"/>
</dbReference>
<evidence type="ECO:0000259" key="1">
    <source>
        <dbReference type="PROSITE" id="PS50994"/>
    </source>
</evidence>
<gene>
    <name evidence="2" type="ORF">SpAn4DRAFT_1486</name>
</gene>
<dbReference type="InterPro" id="IPR012337">
    <property type="entry name" value="RNaseH-like_sf"/>
</dbReference>
<dbReference type="GO" id="GO:0015074">
    <property type="term" value="P:DNA integration"/>
    <property type="evidence" value="ECO:0007669"/>
    <property type="project" value="InterPro"/>
</dbReference>
<proteinExistence type="predicted"/>
<evidence type="ECO:0000313" key="3">
    <source>
        <dbReference type="Proteomes" id="UP000049855"/>
    </source>
</evidence>
<dbReference type="SUPFAM" id="SSF46689">
    <property type="entry name" value="Homeodomain-like"/>
    <property type="match status" value="1"/>
</dbReference>
<sequence>MITLNQKQEIILNFYREGKSQRAIAKETGVDRKTVSKYINAYQQARQKLIQSEDTTRIDQIDLITDLVEPPKYQVANREKRKLTEDMIDKIKYYLDENEVKKRNGQSKQQKKIIDIHQALLDEGFQISYPTVRNTVDALRKSGKEAFIRIDYAPGDVCEFDWGEVNIYIDGTLKTFQMAAFTSAYGNYRYAHLFPKQKTECFVESHVLFFEHIGGVYRTVVYDNMKVAIKKFVGLTEKEPTDALVKLSMYYGFSFRFCNIRSGNEKGHVEKSVEYIRRKAFCHVYHFDSLDAANEHLLSVCINLNQRPQIMANHMTALEQIAAEREFLLPAMPKYESARIETSRVDKYSTISIDTCHYSVPEFYVDKIVFTKVYSTHIRCFSEGEMIAEHKRCYGNQQWSIDIGHYCQIFKRKPGALAHSVALKQADIKWQRIYTKYYIKKEKSFIDLLIFHQECPLETIEKAILTLEKLTPTDITTEKIKVICQRSEPCQEVVQTVSSAIVEKSKEHLESYGALLPCSTEKFSTEEVIA</sequence>